<dbReference type="Gene3D" id="3.40.50.2020">
    <property type="match status" value="1"/>
</dbReference>
<organism evidence="1 2">
    <name type="scientific">Nocardia ninae NBRC 108245</name>
    <dbReference type="NCBI Taxonomy" id="1210091"/>
    <lineage>
        <taxon>Bacteria</taxon>
        <taxon>Bacillati</taxon>
        <taxon>Actinomycetota</taxon>
        <taxon>Actinomycetes</taxon>
        <taxon>Mycobacteriales</taxon>
        <taxon>Nocardiaceae</taxon>
        <taxon>Nocardia</taxon>
    </lineage>
</organism>
<dbReference type="OrthoDB" id="9810066at2"/>
<sequence>MSFLDRRAAGRQLAQQLRHLRGQDLVLLGLGGGGVVVAHEVADVLRARLDIAVVCELAVPYQPWLLFGALGEHDMCVLDEDVVARALVSHPEQLAVQREAREQLRRTVTRCRGEGGALALDGATVIVVTDGVKCTAPARVGVAIARARGARRVVVAAPLGAPRAVRALRGVADGVVCLETPPLSGSIRPWYRELPDVADAEVVALLNQRHGGFLPVRAENGSAHSEAVSTGLSPEGSEATT</sequence>
<reference evidence="1 2" key="1">
    <citation type="submission" date="2019-07" db="EMBL/GenBank/DDBJ databases">
        <title>Whole genome shotgun sequence of Nocardia ninae NBRC 108245.</title>
        <authorList>
            <person name="Hosoyama A."/>
            <person name="Uohara A."/>
            <person name="Ohji S."/>
            <person name="Ichikawa N."/>
        </authorList>
    </citation>
    <scope>NUCLEOTIDE SEQUENCE [LARGE SCALE GENOMIC DNA]</scope>
    <source>
        <strain evidence="1 2">NBRC 108245</strain>
    </source>
</reference>
<gene>
    <name evidence="1" type="ORF">NN4_06970</name>
</gene>
<protein>
    <recommendedName>
        <fullName evidence="3">Phosphoribosyltransferase domain-containing protein</fullName>
    </recommendedName>
</protein>
<evidence type="ECO:0000313" key="1">
    <source>
        <dbReference type="EMBL" id="GEM36178.1"/>
    </source>
</evidence>
<dbReference type="InterPro" id="IPR029057">
    <property type="entry name" value="PRTase-like"/>
</dbReference>
<keyword evidence="2" id="KW-1185">Reference proteome</keyword>
<name>A0A511M7T4_9NOCA</name>
<evidence type="ECO:0000313" key="2">
    <source>
        <dbReference type="Proteomes" id="UP000321424"/>
    </source>
</evidence>
<dbReference type="EMBL" id="BJXA01000002">
    <property type="protein sequence ID" value="GEM36178.1"/>
    <property type="molecule type" value="Genomic_DNA"/>
</dbReference>
<accession>A0A511M7T4</accession>
<dbReference type="Proteomes" id="UP000321424">
    <property type="component" value="Unassembled WGS sequence"/>
</dbReference>
<dbReference type="AlphaFoldDB" id="A0A511M7T4"/>
<dbReference type="Gene3D" id="3.30.1310.20">
    <property type="entry name" value="PRTase-like"/>
    <property type="match status" value="1"/>
</dbReference>
<dbReference type="SUPFAM" id="SSF53271">
    <property type="entry name" value="PRTase-like"/>
    <property type="match status" value="1"/>
</dbReference>
<comment type="caution">
    <text evidence="1">The sequence shown here is derived from an EMBL/GenBank/DDBJ whole genome shotgun (WGS) entry which is preliminary data.</text>
</comment>
<evidence type="ECO:0008006" key="3">
    <source>
        <dbReference type="Google" id="ProtNLM"/>
    </source>
</evidence>
<proteinExistence type="predicted"/>
<dbReference type="RefSeq" id="WP_147128467.1">
    <property type="nucleotide sequence ID" value="NZ_BJXA01000002.1"/>
</dbReference>